<reference evidence="1" key="1">
    <citation type="submission" date="2022-11" db="EMBL/GenBank/DDBJ databases">
        <title>Temperate bacteriophages infecting mucin-degrading bacterium Ruminococcus gnavus from the human gut.</title>
        <authorList>
            <person name="Buttimer C."/>
        </authorList>
    </citation>
    <scope>NUCLEOTIDE SEQUENCE</scope>
    <source>
        <strain evidence="1">CCUG 49994</strain>
    </source>
</reference>
<dbReference type="AlphaFoldDB" id="A0A9Q4HWA9"/>
<protein>
    <submittedName>
        <fullName evidence="1">Uncharacterized protein</fullName>
    </submittedName>
</protein>
<proteinExistence type="predicted"/>
<organism evidence="1 2">
    <name type="scientific">Mediterraneibacter gnavus</name>
    <name type="common">Ruminococcus gnavus</name>
    <dbReference type="NCBI Taxonomy" id="33038"/>
    <lineage>
        <taxon>Bacteria</taxon>
        <taxon>Bacillati</taxon>
        <taxon>Bacillota</taxon>
        <taxon>Clostridia</taxon>
        <taxon>Lachnospirales</taxon>
        <taxon>Lachnospiraceae</taxon>
        <taxon>Mediterraneibacter</taxon>
    </lineage>
</organism>
<sequence length="110" mass="13072">MKQLKLHRQCTHSKLTNFGFRKYGLNYKLFLPLYENKSKTVIAAEFLVSSLDNYIGYDVMDVCNDTLYTAFYDREYTNEGKNDVYRTVYTRLSDIMDDMVKAKIIRKRVI</sequence>
<comment type="caution">
    <text evidence="1">The sequence shown here is derived from an EMBL/GenBank/DDBJ whole genome shotgun (WGS) entry which is preliminary data.</text>
</comment>
<dbReference type="Proteomes" id="UP001079535">
    <property type="component" value="Unassembled WGS sequence"/>
</dbReference>
<evidence type="ECO:0000313" key="1">
    <source>
        <dbReference type="EMBL" id="MCZ0666677.1"/>
    </source>
</evidence>
<name>A0A9Q4HWA9_MEDGN</name>
<dbReference type="EMBL" id="JAPRAY010000003">
    <property type="protein sequence ID" value="MCZ0666677.1"/>
    <property type="molecule type" value="Genomic_DNA"/>
</dbReference>
<gene>
    <name evidence="1" type="ORF">OZZ17_03880</name>
</gene>
<evidence type="ECO:0000313" key="2">
    <source>
        <dbReference type="Proteomes" id="UP001079535"/>
    </source>
</evidence>
<accession>A0A9Q4HWA9</accession>
<dbReference type="RefSeq" id="WP_268803427.1">
    <property type="nucleotide sequence ID" value="NZ_JAPRAY010000003.1"/>
</dbReference>